<dbReference type="Proteomes" id="UP000051950">
    <property type="component" value="Unassembled WGS sequence"/>
</dbReference>
<dbReference type="OrthoDB" id="9156218at2"/>
<organism evidence="1 2">
    <name type="scientific">Pedobacter ginsenosidimutans</name>
    <dbReference type="NCBI Taxonomy" id="687842"/>
    <lineage>
        <taxon>Bacteria</taxon>
        <taxon>Pseudomonadati</taxon>
        <taxon>Bacteroidota</taxon>
        <taxon>Sphingobacteriia</taxon>
        <taxon>Sphingobacteriales</taxon>
        <taxon>Sphingobacteriaceae</taxon>
        <taxon>Pedobacter</taxon>
    </lineage>
</organism>
<reference evidence="1 2" key="1">
    <citation type="submission" date="2015-11" db="EMBL/GenBank/DDBJ databases">
        <title>Sequence of Pedobacter ginsenosidimutans.</title>
        <authorList>
            <person name="Carson E."/>
            <person name="Keyser V."/>
            <person name="Newman J."/>
            <person name="Miller J."/>
        </authorList>
    </citation>
    <scope>NUCLEOTIDE SEQUENCE [LARGE SCALE GENOMIC DNA]</scope>
    <source>
        <strain evidence="1 2">KACC 14530</strain>
    </source>
</reference>
<evidence type="ECO:0000313" key="2">
    <source>
        <dbReference type="Proteomes" id="UP000051950"/>
    </source>
</evidence>
<dbReference type="STRING" id="687842.ASU31_26265"/>
<dbReference type="AlphaFoldDB" id="A0A0T5VGY5"/>
<proteinExistence type="predicted"/>
<dbReference type="RefSeq" id="WP_057935200.1">
    <property type="nucleotide sequence ID" value="NZ_LMZQ01000060.1"/>
</dbReference>
<sequence length="104" mass="12030">MESDLTEKELRLATFMSEISEYCYSAGWMQNLEYALWNAVINGERKYGQSYITEDDISTLIKLSTDANAWIVYDDDKEETALSLKEWIEKFKKDVGQNKGIIKG</sequence>
<protein>
    <submittedName>
        <fullName evidence="1">Uncharacterized protein</fullName>
    </submittedName>
</protein>
<keyword evidence="2" id="KW-1185">Reference proteome</keyword>
<evidence type="ECO:0000313" key="1">
    <source>
        <dbReference type="EMBL" id="KRT13122.1"/>
    </source>
</evidence>
<name>A0A0T5VGY5_9SPHI</name>
<comment type="caution">
    <text evidence="1">The sequence shown here is derived from an EMBL/GenBank/DDBJ whole genome shotgun (WGS) entry which is preliminary data.</text>
</comment>
<dbReference type="EMBL" id="LMZQ01000060">
    <property type="protein sequence ID" value="KRT13122.1"/>
    <property type="molecule type" value="Genomic_DNA"/>
</dbReference>
<accession>A0A0T5VGY5</accession>
<gene>
    <name evidence="1" type="ORF">ASU31_26265</name>
</gene>